<dbReference type="GO" id="GO:0000049">
    <property type="term" value="F:tRNA binding"/>
    <property type="evidence" value="ECO:0007669"/>
    <property type="project" value="UniProtKB-UniRule"/>
</dbReference>
<evidence type="ECO:0000259" key="4">
    <source>
        <dbReference type="PROSITE" id="PS50886"/>
    </source>
</evidence>
<dbReference type="NCBIfam" id="TIGR02222">
    <property type="entry name" value="chap_CsaA"/>
    <property type="match status" value="1"/>
</dbReference>
<dbReference type="NCBIfam" id="NF007494">
    <property type="entry name" value="PRK10089.1-3"/>
    <property type="match status" value="1"/>
</dbReference>
<comment type="caution">
    <text evidence="5">The sequence shown here is derived from an EMBL/GenBank/DDBJ whole genome shotgun (WGS) entry which is preliminary data.</text>
</comment>
<dbReference type="InterPro" id="IPR012340">
    <property type="entry name" value="NA-bd_OB-fold"/>
</dbReference>
<evidence type="ECO:0000256" key="2">
    <source>
        <dbReference type="ARBA" id="ARBA00022884"/>
    </source>
</evidence>
<dbReference type="NCBIfam" id="NF007495">
    <property type="entry name" value="PRK10089.1-4"/>
    <property type="match status" value="1"/>
</dbReference>
<dbReference type="AlphaFoldDB" id="A0A1F7XK12"/>
<dbReference type="CDD" id="cd02798">
    <property type="entry name" value="tRNA_bind_CsaA"/>
    <property type="match status" value="1"/>
</dbReference>
<dbReference type="InterPro" id="IPR051270">
    <property type="entry name" value="Tyrosine-tRNA_ligase_regulator"/>
</dbReference>
<protein>
    <submittedName>
        <fullName evidence="5">tRNA-binding protein</fullName>
    </submittedName>
</protein>
<dbReference type="STRING" id="1802485.A2V97_01875"/>
<evidence type="ECO:0000313" key="6">
    <source>
        <dbReference type="Proteomes" id="UP000177382"/>
    </source>
</evidence>
<dbReference type="PROSITE" id="PS50886">
    <property type="entry name" value="TRBD"/>
    <property type="match status" value="1"/>
</dbReference>
<evidence type="ECO:0000256" key="3">
    <source>
        <dbReference type="PROSITE-ProRule" id="PRU00209"/>
    </source>
</evidence>
<dbReference type="FunFam" id="2.40.50.140:FF:000165">
    <property type="entry name" value="Chaperone CsaA"/>
    <property type="match status" value="1"/>
</dbReference>
<dbReference type="PANTHER" id="PTHR11586">
    <property type="entry name" value="TRNA-AMINOACYLATION COFACTOR ARC1 FAMILY MEMBER"/>
    <property type="match status" value="1"/>
</dbReference>
<proteinExistence type="predicted"/>
<organism evidence="5 6">
    <name type="scientific">Candidatus Woesebacteria bacterium RBG_16_42_24</name>
    <dbReference type="NCBI Taxonomy" id="1802485"/>
    <lineage>
        <taxon>Bacteria</taxon>
        <taxon>Candidatus Woeseibacteriota</taxon>
    </lineage>
</organism>
<feature type="domain" description="TRNA-binding" evidence="4">
    <location>
        <begin position="6"/>
        <end position="109"/>
    </location>
</feature>
<dbReference type="EMBL" id="MGFX01000006">
    <property type="protein sequence ID" value="OGM15357.1"/>
    <property type="molecule type" value="Genomic_DNA"/>
</dbReference>
<dbReference type="PANTHER" id="PTHR11586:SF37">
    <property type="entry name" value="TRNA-BINDING DOMAIN-CONTAINING PROTEIN"/>
    <property type="match status" value="1"/>
</dbReference>
<keyword evidence="2 3" id="KW-0694">RNA-binding</keyword>
<sequence>MATIDDFNKLDIRVGKIVKVEDYPEARKPCYKMEVDFGPEIGVKKSIGQFTHYKKEELKGRLIAGVVNLPPFQMGPAVSEVLTLGFPDEEGKAILVVPDKDVPLGGKLF</sequence>
<keyword evidence="1 3" id="KW-0820">tRNA-binding</keyword>
<name>A0A1F7XK12_9BACT</name>
<dbReference type="InterPro" id="IPR002547">
    <property type="entry name" value="tRNA-bd_dom"/>
</dbReference>
<dbReference type="SUPFAM" id="SSF50249">
    <property type="entry name" value="Nucleic acid-binding proteins"/>
    <property type="match status" value="1"/>
</dbReference>
<evidence type="ECO:0000256" key="1">
    <source>
        <dbReference type="ARBA" id="ARBA00022555"/>
    </source>
</evidence>
<accession>A0A1F7XK12</accession>
<dbReference type="Pfam" id="PF01588">
    <property type="entry name" value="tRNA_bind"/>
    <property type="match status" value="1"/>
</dbReference>
<gene>
    <name evidence="5" type="ORF">A2V97_01875</name>
</gene>
<dbReference type="Gene3D" id="2.40.50.140">
    <property type="entry name" value="Nucleic acid-binding proteins"/>
    <property type="match status" value="1"/>
</dbReference>
<reference evidence="5 6" key="1">
    <citation type="journal article" date="2016" name="Nat. Commun.">
        <title>Thousands of microbial genomes shed light on interconnected biogeochemical processes in an aquifer system.</title>
        <authorList>
            <person name="Anantharaman K."/>
            <person name="Brown C.T."/>
            <person name="Hug L.A."/>
            <person name="Sharon I."/>
            <person name="Castelle C.J."/>
            <person name="Probst A.J."/>
            <person name="Thomas B.C."/>
            <person name="Singh A."/>
            <person name="Wilkins M.J."/>
            <person name="Karaoz U."/>
            <person name="Brodie E.L."/>
            <person name="Williams K.H."/>
            <person name="Hubbard S.S."/>
            <person name="Banfield J.F."/>
        </authorList>
    </citation>
    <scope>NUCLEOTIDE SEQUENCE [LARGE SCALE GENOMIC DNA]</scope>
</reference>
<dbReference type="Proteomes" id="UP000177382">
    <property type="component" value="Unassembled WGS sequence"/>
</dbReference>
<dbReference type="InterPro" id="IPR008231">
    <property type="entry name" value="CsaA"/>
</dbReference>
<evidence type="ECO:0000313" key="5">
    <source>
        <dbReference type="EMBL" id="OGM15357.1"/>
    </source>
</evidence>